<accession>A0ABW3HCC4</accession>
<feature type="domain" description="HTH araC/xylS-type" evidence="4">
    <location>
        <begin position="237"/>
        <end position="337"/>
    </location>
</feature>
<dbReference type="Pfam" id="PF12833">
    <property type="entry name" value="HTH_18"/>
    <property type="match status" value="1"/>
</dbReference>
<name>A0ABW3HCC4_9GAMM</name>
<dbReference type="InterPro" id="IPR018060">
    <property type="entry name" value="HTH_AraC"/>
</dbReference>
<dbReference type="SUPFAM" id="SSF46689">
    <property type="entry name" value="Homeodomain-like"/>
    <property type="match status" value="1"/>
</dbReference>
<evidence type="ECO:0000259" key="4">
    <source>
        <dbReference type="PROSITE" id="PS01124"/>
    </source>
</evidence>
<dbReference type="Gene3D" id="1.10.10.60">
    <property type="entry name" value="Homeodomain-like"/>
    <property type="match status" value="1"/>
</dbReference>
<proteinExistence type="predicted"/>
<protein>
    <submittedName>
        <fullName evidence="5">AraC family transcriptional regulator</fullName>
    </submittedName>
</protein>
<evidence type="ECO:0000256" key="1">
    <source>
        <dbReference type="ARBA" id="ARBA00023015"/>
    </source>
</evidence>
<evidence type="ECO:0000256" key="3">
    <source>
        <dbReference type="ARBA" id="ARBA00023163"/>
    </source>
</evidence>
<keyword evidence="1" id="KW-0805">Transcription regulation</keyword>
<evidence type="ECO:0000313" key="5">
    <source>
        <dbReference type="EMBL" id="MFD0948874.1"/>
    </source>
</evidence>
<dbReference type="PANTHER" id="PTHR47894:SF1">
    <property type="entry name" value="HTH-TYPE TRANSCRIPTIONAL REGULATOR VQSM"/>
    <property type="match status" value="1"/>
</dbReference>
<dbReference type="InterPro" id="IPR018062">
    <property type="entry name" value="HTH_AraC-typ_CS"/>
</dbReference>
<dbReference type="RefSeq" id="WP_379067872.1">
    <property type="nucleotide sequence ID" value="NZ_JBHTIT010000001.1"/>
</dbReference>
<dbReference type="EMBL" id="JBHTIT010000001">
    <property type="protein sequence ID" value="MFD0948874.1"/>
    <property type="molecule type" value="Genomic_DNA"/>
</dbReference>
<keyword evidence="2" id="KW-0238">DNA-binding</keyword>
<gene>
    <name evidence="5" type="ORF">ACFQ0F_00440</name>
</gene>
<dbReference type="PROSITE" id="PS01124">
    <property type="entry name" value="HTH_ARAC_FAMILY_2"/>
    <property type="match status" value="1"/>
</dbReference>
<sequence length="337" mass="36713">MTSSDQRQQIAQFPPFLPRTLIQVAGQEGADCARLCHGIGLLPKDLDDPSLRLSYRQVSRLVRRAETELSAGVGLRVGDSNVLGSLGLVGYAMSLCPTIGAAVTLAMQYQALAGSLLHVDIGESSDTLWLSATLRFPDLDIQAFAVEELFASSLKYVRLLIGNDFKPEMLNFAYPAPHYAAAYERLFNAPIAFCSSGNHLVMNKSWLATPLPSHEPLALKQALEMLAEAASQPMNSHDLALSVERSIAHGLRQGVTIADVSAQLNLSTRTLRRRLSESGLSFEILLDQVRKTRALSLLGQPNLAIDAVAIEAGYSDARAFRRAFKRWTGESPSSYSK</sequence>
<dbReference type="InterPro" id="IPR032687">
    <property type="entry name" value="AraC-type_N"/>
</dbReference>
<keyword evidence="3" id="KW-0804">Transcription</keyword>
<reference evidence="6" key="1">
    <citation type="journal article" date="2019" name="Int. J. Syst. Evol. Microbiol.">
        <title>The Global Catalogue of Microorganisms (GCM) 10K type strain sequencing project: providing services to taxonomists for standard genome sequencing and annotation.</title>
        <authorList>
            <consortium name="The Broad Institute Genomics Platform"/>
            <consortium name="The Broad Institute Genome Sequencing Center for Infectious Disease"/>
            <person name="Wu L."/>
            <person name="Ma J."/>
        </authorList>
    </citation>
    <scope>NUCLEOTIDE SEQUENCE [LARGE SCALE GENOMIC DNA]</scope>
    <source>
        <strain evidence="6">CCUG 63419</strain>
    </source>
</reference>
<evidence type="ECO:0000256" key="2">
    <source>
        <dbReference type="ARBA" id="ARBA00023125"/>
    </source>
</evidence>
<dbReference type="InterPro" id="IPR009057">
    <property type="entry name" value="Homeodomain-like_sf"/>
</dbReference>
<organism evidence="5 6">
    <name type="scientific">Paraperlucidibaca wandonensis</name>
    <dbReference type="NCBI Taxonomy" id="1268273"/>
    <lineage>
        <taxon>Bacteria</taxon>
        <taxon>Pseudomonadati</taxon>
        <taxon>Pseudomonadota</taxon>
        <taxon>Gammaproteobacteria</taxon>
        <taxon>Moraxellales</taxon>
        <taxon>Moraxellaceae</taxon>
        <taxon>Paraperlucidibaca</taxon>
    </lineage>
</organism>
<dbReference type="Proteomes" id="UP001597044">
    <property type="component" value="Unassembled WGS sequence"/>
</dbReference>
<dbReference type="SMART" id="SM00342">
    <property type="entry name" value="HTH_ARAC"/>
    <property type="match status" value="1"/>
</dbReference>
<keyword evidence="6" id="KW-1185">Reference proteome</keyword>
<evidence type="ECO:0000313" key="6">
    <source>
        <dbReference type="Proteomes" id="UP001597044"/>
    </source>
</evidence>
<dbReference type="PANTHER" id="PTHR47894">
    <property type="entry name" value="HTH-TYPE TRANSCRIPTIONAL REGULATOR GADX"/>
    <property type="match status" value="1"/>
</dbReference>
<comment type="caution">
    <text evidence="5">The sequence shown here is derived from an EMBL/GenBank/DDBJ whole genome shotgun (WGS) entry which is preliminary data.</text>
</comment>
<dbReference type="Pfam" id="PF12625">
    <property type="entry name" value="Arabinose_bd"/>
    <property type="match status" value="1"/>
</dbReference>
<dbReference type="PROSITE" id="PS00041">
    <property type="entry name" value="HTH_ARAC_FAMILY_1"/>
    <property type="match status" value="1"/>
</dbReference>